<dbReference type="Gene3D" id="3.40.1190.20">
    <property type="match status" value="1"/>
</dbReference>
<dbReference type="Proteomes" id="UP000824190">
    <property type="component" value="Unassembled WGS sequence"/>
</dbReference>
<comment type="caution">
    <text evidence="4">The sequence shown here is derived from an EMBL/GenBank/DDBJ whole genome shotgun (WGS) entry which is preliminary data.</text>
</comment>
<dbReference type="EMBL" id="DXGC01000073">
    <property type="protein sequence ID" value="HIW91685.1"/>
    <property type="molecule type" value="Genomic_DNA"/>
</dbReference>
<feature type="domain" description="Carbohydrate kinase PfkB" evidence="3">
    <location>
        <begin position="2"/>
        <end position="249"/>
    </location>
</feature>
<dbReference type="AlphaFoldDB" id="A0A9D1RQI6"/>
<keyword evidence="2" id="KW-0418">Kinase</keyword>
<evidence type="ECO:0000313" key="4">
    <source>
        <dbReference type="EMBL" id="HIW91685.1"/>
    </source>
</evidence>
<dbReference type="PROSITE" id="PS00584">
    <property type="entry name" value="PFKB_KINASES_2"/>
    <property type="match status" value="1"/>
</dbReference>
<evidence type="ECO:0000313" key="5">
    <source>
        <dbReference type="Proteomes" id="UP000824190"/>
    </source>
</evidence>
<dbReference type="InterPro" id="IPR029056">
    <property type="entry name" value="Ribokinase-like"/>
</dbReference>
<dbReference type="PANTHER" id="PTHR10584">
    <property type="entry name" value="SUGAR KINASE"/>
    <property type="match status" value="1"/>
</dbReference>
<sequence length="262" mass="27632">MGTDEYGKLIQQHLEKANVNLPQGFADKRRTSTATVPLEPQGVASYTFDLNWEIKVPGISGAAIVHTGPIGAVLEPGGAAVGATMSSAGPSDLRTHDPIIRADIMGEPSSVRGPVYELATSCHVVKLSDEDVAWITRSRRLSPAEVLQRIADSDPRFTVLTTGEHGCIAIADGRTHHLPARPVELVDTIGAGDVFMSGLIFALSQGGLGELLLDDKTSDELPEHQVISALETALASASVAVSRAGAQSPTIHELHQLIVDTV</sequence>
<evidence type="ECO:0000259" key="3">
    <source>
        <dbReference type="Pfam" id="PF00294"/>
    </source>
</evidence>
<name>A0A9D1RQI6_9CORY</name>
<dbReference type="PANTHER" id="PTHR10584:SF166">
    <property type="entry name" value="RIBOKINASE"/>
    <property type="match status" value="1"/>
</dbReference>
<gene>
    <name evidence="4" type="ORF">H9870_08500</name>
</gene>
<dbReference type="Pfam" id="PF00294">
    <property type="entry name" value="PfkB"/>
    <property type="match status" value="1"/>
</dbReference>
<dbReference type="GO" id="GO:0016301">
    <property type="term" value="F:kinase activity"/>
    <property type="evidence" value="ECO:0007669"/>
    <property type="project" value="UniProtKB-KW"/>
</dbReference>
<keyword evidence="1" id="KW-0808">Transferase</keyword>
<organism evidence="4 5">
    <name type="scientific">Candidatus Corynebacterium avicola</name>
    <dbReference type="NCBI Taxonomy" id="2838527"/>
    <lineage>
        <taxon>Bacteria</taxon>
        <taxon>Bacillati</taxon>
        <taxon>Actinomycetota</taxon>
        <taxon>Actinomycetes</taxon>
        <taxon>Mycobacteriales</taxon>
        <taxon>Corynebacteriaceae</taxon>
        <taxon>Corynebacterium</taxon>
    </lineage>
</organism>
<evidence type="ECO:0000256" key="1">
    <source>
        <dbReference type="ARBA" id="ARBA00022679"/>
    </source>
</evidence>
<protein>
    <recommendedName>
        <fullName evidence="3">Carbohydrate kinase PfkB domain-containing protein</fullName>
    </recommendedName>
</protein>
<accession>A0A9D1RQI6</accession>
<reference evidence="4" key="2">
    <citation type="submission" date="2021-04" db="EMBL/GenBank/DDBJ databases">
        <authorList>
            <person name="Gilroy R."/>
        </authorList>
    </citation>
    <scope>NUCLEOTIDE SEQUENCE</scope>
    <source>
        <strain evidence="4">CHK32-1732</strain>
    </source>
</reference>
<dbReference type="SUPFAM" id="SSF53613">
    <property type="entry name" value="Ribokinase-like"/>
    <property type="match status" value="1"/>
</dbReference>
<evidence type="ECO:0000256" key="2">
    <source>
        <dbReference type="ARBA" id="ARBA00022777"/>
    </source>
</evidence>
<dbReference type="InterPro" id="IPR002173">
    <property type="entry name" value="Carboh/pur_kinase_PfkB_CS"/>
</dbReference>
<dbReference type="InterPro" id="IPR011611">
    <property type="entry name" value="PfkB_dom"/>
</dbReference>
<proteinExistence type="predicted"/>
<reference evidence="4" key="1">
    <citation type="journal article" date="2021" name="PeerJ">
        <title>Extensive microbial diversity within the chicken gut microbiome revealed by metagenomics and culture.</title>
        <authorList>
            <person name="Gilroy R."/>
            <person name="Ravi A."/>
            <person name="Getino M."/>
            <person name="Pursley I."/>
            <person name="Horton D.L."/>
            <person name="Alikhan N.F."/>
            <person name="Baker D."/>
            <person name="Gharbi K."/>
            <person name="Hall N."/>
            <person name="Watson M."/>
            <person name="Adriaenssens E.M."/>
            <person name="Foster-Nyarko E."/>
            <person name="Jarju S."/>
            <person name="Secka A."/>
            <person name="Antonio M."/>
            <person name="Oren A."/>
            <person name="Chaudhuri R.R."/>
            <person name="La Ragione R."/>
            <person name="Hildebrand F."/>
            <person name="Pallen M.J."/>
        </authorList>
    </citation>
    <scope>NUCLEOTIDE SEQUENCE</scope>
    <source>
        <strain evidence="4">CHK32-1732</strain>
    </source>
</reference>